<dbReference type="Pfam" id="PF12824">
    <property type="entry name" value="MRP-L20"/>
    <property type="match status" value="1"/>
</dbReference>
<dbReference type="GO" id="GO:0003735">
    <property type="term" value="F:structural constituent of ribosome"/>
    <property type="evidence" value="ECO:0007669"/>
    <property type="project" value="TreeGrafter"/>
</dbReference>
<gene>
    <name evidence="2" type="ORF">WOLCODRAFT_116483</name>
</gene>
<dbReference type="STRING" id="742152.A0A2H3JQI1"/>
<feature type="region of interest" description="Disordered" evidence="1">
    <location>
        <begin position="1"/>
        <end position="32"/>
    </location>
</feature>
<dbReference type="EMBL" id="KB468053">
    <property type="protein sequence ID" value="PCH40008.1"/>
    <property type="molecule type" value="Genomic_DNA"/>
</dbReference>
<dbReference type="Proteomes" id="UP000218811">
    <property type="component" value="Unassembled WGS sequence"/>
</dbReference>
<dbReference type="GO" id="GO:0005762">
    <property type="term" value="C:mitochondrial large ribosomal subunit"/>
    <property type="evidence" value="ECO:0007669"/>
    <property type="project" value="TreeGrafter"/>
</dbReference>
<keyword evidence="3" id="KW-1185">Reference proteome</keyword>
<feature type="compositionally biased region" description="Low complexity" evidence="1">
    <location>
        <begin position="58"/>
        <end position="71"/>
    </location>
</feature>
<protein>
    <recommendedName>
        <fullName evidence="4">60S ribosomal protein L20</fullName>
    </recommendedName>
</protein>
<dbReference type="PANTHER" id="PTHR28266">
    <property type="entry name" value="54S RIBOSOMAL PROTEIN L20, MITOCHONDRIAL"/>
    <property type="match status" value="1"/>
</dbReference>
<dbReference type="OMA" id="CSQFFVG"/>
<organism evidence="2 3">
    <name type="scientific">Wolfiporia cocos (strain MD-104)</name>
    <name type="common">Brown rot fungus</name>
    <dbReference type="NCBI Taxonomy" id="742152"/>
    <lineage>
        <taxon>Eukaryota</taxon>
        <taxon>Fungi</taxon>
        <taxon>Dikarya</taxon>
        <taxon>Basidiomycota</taxon>
        <taxon>Agaricomycotina</taxon>
        <taxon>Agaricomycetes</taxon>
        <taxon>Polyporales</taxon>
        <taxon>Phaeolaceae</taxon>
        <taxon>Wolfiporia</taxon>
    </lineage>
</organism>
<evidence type="ECO:0000256" key="1">
    <source>
        <dbReference type="SAM" id="MobiDB-lite"/>
    </source>
</evidence>
<accession>A0A2H3JQI1</accession>
<dbReference type="AlphaFoldDB" id="A0A2H3JQI1"/>
<evidence type="ECO:0000313" key="3">
    <source>
        <dbReference type="Proteomes" id="UP000218811"/>
    </source>
</evidence>
<feature type="region of interest" description="Disordered" evidence="1">
    <location>
        <begin position="51"/>
        <end position="94"/>
    </location>
</feature>
<name>A0A2H3JQI1_WOLCO</name>
<evidence type="ECO:0000313" key="2">
    <source>
        <dbReference type="EMBL" id="PCH40008.1"/>
    </source>
</evidence>
<dbReference type="OrthoDB" id="6021263at2759"/>
<evidence type="ECO:0008006" key="4">
    <source>
        <dbReference type="Google" id="ProtNLM"/>
    </source>
</evidence>
<reference evidence="2 3" key="1">
    <citation type="journal article" date="2012" name="Science">
        <title>The Paleozoic origin of enzymatic lignin decomposition reconstructed from 31 fungal genomes.</title>
        <authorList>
            <person name="Floudas D."/>
            <person name="Binder M."/>
            <person name="Riley R."/>
            <person name="Barry K."/>
            <person name="Blanchette R.A."/>
            <person name="Henrissat B."/>
            <person name="Martinez A.T."/>
            <person name="Otillar R."/>
            <person name="Spatafora J.W."/>
            <person name="Yadav J.S."/>
            <person name="Aerts A."/>
            <person name="Benoit I."/>
            <person name="Boyd A."/>
            <person name="Carlson A."/>
            <person name="Copeland A."/>
            <person name="Coutinho P.M."/>
            <person name="de Vries R.P."/>
            <person name="Ferreira P."/>
            <person name="Findley K."/>
            <person name="Foster B."/>
            <person name="Gaskell J."/>
            <person name="Glotzer D."/>
            <person name="Gorecki P."/>
            <person name="Heitman J."/>
            <person name="Hesse C."/>
            <person name="Hori C."/>
            <person name="Igarashi K."/>
            <person name="Jurgens J.A."/>
            <person name="Kallen N."/>
            <person name="Kersten P."/>
            <person name="Kohler A."/>
            <person name="Kuees U."/>
            <person name="Kumar T.K.A."/>
            <person name="Kuo A."/>
            <person name="LaButti K."/>
            <person name="Larrondo L.F."/>
            <person name="Lindquist E."/>
            <person name="Ling A."/>
            <person name="Lombard V."/>
            <person name="Lucas S."/>
            <person name="Lundell T."/>
            <person name="Martin R."/>
            <person name="McLaughlin D.J."/>
            <person name="Morgenstern I."/>
            <person name="Morin E."/>
            <person name="Murat C."/>
            <person name="Nagy L.G."/>
            <person name="Nolan M."/>
            <person name="Ohm R.A."/>
            <person name="Patyshakuliyeva A."/>
            <person name="Rokas A."/>
            <person name="Ruiz-Duenas F.J."/>
            <person name="Sabat G."/>
            <person name="Salamov A."/>
            <person name="Samejima M."/>
            <person name="Schmutz J."/>
            <person name="Slot J.C."/>
            <person name="St John F."/>
            <person name="Stenlid J."/>
            <person name="Sun H."/>
            <person name="Sun S."/>
            <person name="Syed K."/>
            <person name="Tsang A."/>
            <person name="Wiebenga A."/>
            <person name="Young D."/>
            <person name="Pisabarro A."/>
            <person name="Eastwood D.C."/>
            <person name="Martin F."/>
            <person name="Cullen D."/>
            <person name="Grigoriev I.V."/>
            <person name="Hibbett D.S."/>
        </authorList>
    </citation>
    <scope>NUCLEOTIDE SEQUENCE [LARGE SCALE GENOMIC DNA]</scope>
    <source>
        <strain evidence="2 3">MD-104</strain>
    </source>
</reference>
<dbReference type="InterPro" id="IPR024388">
    <property type="entry name" value="Ribosomal_mL58"/>
</dbReference>
<feature type="compositionally biased region" description="Pro residues" evidence="1">
    <location>
        <begin position="72"/>
        <end position="85"/>
    </location>
</feature>
<sequence>MKYRLPTGLNSVNKNASRLPERSRVHAPDPLVNHPTAVYQNLEEDLTFIHRPPPTVPAPESLTTSPASPLLSGPPMPAGGPVPPPIRKDREQRPLVSDEDILEIRRLRLADPFTWSRTRLAEKFNCTPGFIGRVAAAKPSARKQILAKRDEEHETVRSQWGENKTFVREARRKRKELW</sequence>
<dbReference type="PANTHER" id="PTHR28266:SF1">
    <property type="entry name" value="LARGE RIBOSOMAL SUBUNIT PROTEIN ML58"/>
    <property type="match status" value="1"/>
</dbReference>
<proteinExistence type="predicted"/>